<dbReference type="eggNOG" id="ENOG502RRAA">
    <property type="taxonomic scope" value="Eukaryota"/>
</dbReference>
<dbReference type="Pfam" id="PF13516">
    <property type="entry name" value="LRR_6"/>
    <property type="match status" value="1"/>
</dbReference>
<evidence type="ECO:0000313" key="3">
    <source>
        <dbReference type="EnsemblPlants" id="Zm00001eb133830_P003"/>
    </source>
</evidence>
<feature type="compositionally biased region" description="Acidic residues" evidence="1">
    <location>
        <begin position="55"/>
        <end position="64"/>
    </location>
</feature>
<organism evidence="2">
    <name type="scientific">Zea mays</name>
    <name type="common">Maize</name>
    <dbReference type="NCBI Taxonomy" id="4577"/>
    <lineage>
        <taxon>Eukaryota</taxon>
        <taxon>Viridiplantae</taxon>
        <taxon>Streptophyta</taxon>
        <taxon>Embryophyta</taxon>
        <taxon>Tracheophyta</taxon>
        <taxon>Spermatophyta</taxon>
        <taxon>Magnoliopsida</taxon>
        <taxon>Liliopsida</taxon>
        <taxon>Poales</taxon>
        <taxon>Poaceae</taxon>
        <taxon>PACMAD clade</taxon>
        <taxon>Panicoideae</taxon>
        <taxon>Andropogonodae</taxon>
        <taxon>Andropogoneae</taxon>
        <taxon>Tripsacinae</taxon>
        <taxon>Zea</taxon>
    </lineage>
</organism>
<dbReference type="GeneID" id="103650329"/>
<dbReference type="RefSeq" id="XP_008674147.1">
    <property type="nucleotide sequence ID" value="XM_008675925.4"/>
</dbReference>
<dbReference type="OMA" id="MDKRFAC"/>
<feature type="region of interest" description="Disordered" evidence="1">
    <location>
        <begin position="32"/>
        <end position="64"/>
    </location>
</feature>
<protein>
    <submittedName>
        <fullName evidence="2">RNI-like superfamily protein</fullName>
    </submittedName>
</protein>
<evidence type="ECO:0000313" key="4">
    <source>
        <dbReference type="Proteomes" id="UP000007305"/>
    </source>
</evidence>
<evidence type="ECO:0000313" key="2">
    <source>
        <dbReference type="EMBL" id="ONM32572.1"/>
    </source>
</evidence>
<feature type="compositionally biased region" description="Gly residues" evidence="1">
    <location>
        <begin position="32"/>
        <end position="52"/>
    </location>
</feature>
<reference evidence="3" key="3">
    <citation type="submission" date="2021-05" db="UniProtKB">
        <authorList>
            <consortium name="EnsemblPlants"/>
        </authorList>
    </citation>
    <scope>IDENTIFICATION</scope>
    <source>
        <strain evidence="3">cv. B73</strain>
    </source>
</reference>
<dbReference type="PANTHER" id="PTHR47818">
    <property type="entry name" value="RNI-LIKE SUPERFAMILY PROTEIN"/>
    <property type="match status" value="1"/>
</dbReference>
<keyword evidence="4" id="KW-1185">Reference proteome</keyword>
<dbReference type="EMBL" id="CM007649">
    <property type="protein sequence ID" value="ONM32572.1"/>
    <property type="molecule type" value="Genomic_DNA"/>
</dbReference>
<dbReference type="ExpressionAtlas" id="A0A1D6MUQ8">
    <property type="expression patterns" value="baseline and differential"/>
</dbReference>
<accession>A0A1D6MUQ8</accession>
<dbReference type="Gramene" id="Zm00001eb133830_T003">
    <property type="protein sequence ID" value="Zm00001eb133830_P003"/>
    <property type="gene ID" value="Zm00001eb133830"/>
</dbReference>
<name>A0A1D6MUQ8_MAIZE</name>
<dbReference type="SMART" id="SM00368">
    <property type="entry name" value="LRR_RI"/>
    <property type="match status" value="4"/>
</dbReference>
<dbReference type="InterPro" id="IPR001611">
    <property type="entry name" value="Leu-rich_rpt"/>
</dbReference>
<dbReference type="KEGG" id="zma:103650329"/>
<dbReference type="OrthoDB" id="120976at2759"/>
<dbReference type="PANTHER" id="PTHR47818:SF2">
    <property type="entry name" value="F-BOX DOMAIN-CONTAINING PROTEIN"/>
    <property type="match status" value="1"/>
</dbReference>
<evidence type="ECO:0007829" key="5">
    <source>
        <dbReference type="PeptideAtlas" id="A0A1D6MUQ8"/>
    </source>
</evidence>
<reference evidence="3" key="2">
    <citation type="submission" date="2019-07" db="EMBL/GenBank/DDBJ databases">
        <authorList>
            <person name="Seetharam A."/>
            <person name="Woodhouse M."/>
            <person name="Cannon E."/>
        </authorList>
    </citation>
    <scope>NUCLEOTIDE SEQUENCE [LARGE SCALE GENOMIC DNA]</scope>
    <source>
        <strain evidence="3">cv. B73</strain>
    </source>
</reference>
<keyword evidence="5" id="KW-1267">Proteomics identification</keyword>
<dbReference type="SUPFAM" id="SSF52047">
    <property type="entry name" value="RNI-like"/>
    <property type="match status" value="2"/>
</dbReference>
<evidence type="ECO:0000256" key="1">
    <source>
        <dbReference type="SAM" id="MobiDB-lite"/>
    </source>
</evidence>
<dbReference type="AlphaFoldDB" id="A0A1D6MUQ8"/>
<gene>
    <name evidence="3" type="primary">LOC103650329</name>
    <name evidence="2" type="ORF">ZEAMMB73_Zm00001d041175</name>
</gene>
<dbReference type="EnsemblPlants" id="Zm00001eb133830_T003">
    <property type="protein sequence ID" value="Zm00001eb133830_P003"/>
    <property type="gene ID" value="Zm00001eb133830"/>
</dbReference>
<reference evidence="2 4" key="1">
    <citation type="submission" date="2015-12" db="EMBL/GenBank/DDBJ databases">
        <title>Update maize B73 reference genome by single molecule sequencing technologies.</title>
        <authorList>
            <consortium name="Maize Genome Sequencing Project"/>
            <person name="Ware D."/>
        </authorList>
    </citation>
    <scope>NUCLEOTIDE SEQUENCE [LARGE SCALE GENOMIC DNA]</scope>
    <source>
        <strain evidence="4">cv. B73</strain>
        <tissue evidence="2">Seedling</tissue>
    </source>
</reference>
<dbReference type="Gene3D" id="3.80.10.10">
    <property type="entry name" value="Ribonuclease Inhibitor"/>
    <property type="match status" value="2"/>
</dbReference>
<sequence length="651" mass="71410">MEELSNKALAPSLLSLCLDAVADRLISDNAAAGGGVGRTGSSGGCSGGGGLAGFSEDDGGEADEDRLHPQELAEGLPWELLHRLASRLPPVVLESLHHAAHARYCSAETTSGLGVQDGERRGVKRSRCEDFNSTWQLLFKLRWPLGGNTGHNNLVTVDWQQKYWEKHLQECLNEAAEHAFLPFFCGSIGELSISAKIMNSIYQSMGTSQQHSRLAYQCSKFGCYVRSLRLQGVLCTAETYVLLQQCKLERLMFIRIISDLEVNGACLLLSWHAETLLSLEFIHCQLYPTVMDKICMSVYLKGSQSHGIQQFSIKSSQICETKPLTISSGLFKILSSGKSLHLLSLRDIKMQSPFARMIIHTLLESSCDLHTLEISENNIAGWLSELNKCSTNLLALKSDIFMNSLSVLNLRENNLQKDDVVDLHKILIKMPNLRDLDISGNPVMDEGIRSLIPFISWSIQKENPLLRLTVENCELSSIGVIILLECLTNAKQLLDVLSIADNHLGSSVAAALARFLGSHVRALNATDIGLGTVGFQILEETLPTEVALSHINISKNRGGIRAAYFVSRLICRAPDLVSVNAAGNLLPPESLEVICNSLKQGTCNLERVDLTGNMHLSSNIFPAFLEFKKHGKPILVVPPNLSTSAPYDDDP</sequence>
<dbReference type="Proteomes" id="UP000007305">
    <property type="component" value="Chromosome 3"/>
</dbReference>
<dbReference type="InterPro" id="IPR032675">
    <property type="entry name" value="LRR_dom_sf"/>
</dbReference>
<proteinExistence type="evidence at protein level"/>